<dbReference type="AlphaFoldDB" id="A0A8C3DSK9"/>
<sequence length="490" mass="56383">MLGEIHRRGKIDLEKYLMALSFTLQKLQRFIVLSRPIGLDTPAHPFQPGDRMNVKCWDSDPLQAEWRGSVQVLLTTLTTVRVAGKGPWTTPELRGPLLLEHLEKQRRIQMKMMWFKLFFLCLLSAQSVTMIQLWNQNLHAALVQNVSNALHKNSCWICTQMPRINEDNNWPLIGVLMNETNRNNSWEQVTKDYLPVTLSSLIPDQENYKVPCVVVNVTGKVTLPPYCHKTESKIRLVPKAIVGLAQTPWRMVPPQGSGWYWICKNEAWKVLPLDKDRACALGAIIPDITVFGHLKEQSGWRWTNVRRIKTPNNPLVEHPMIFHSAIMAPIPSLEVNELEKAIVNISAIIEHTENQISDAIMASREEVWGLARVILQNRLVLDFLLVSQGGMCRVINTSCCSYIDETGRIKKDLAEIWKQTQILDQVTLEDDSLGFENNNHTLTSQFPKLIWIIQLFILVVFVVSVCIMTWCMFRCCSFWSSLWINVKYKW</sequence>
<proteinExistence type="predicted"/>
<dbReference type="PANTHER" id="PTHR10424:SF73">
    <property type="entry name" value="ENDOGENOUS RETROVIRUS GROUP FC1 ENV POLYPROTEIN-RELATED"/>
    <property type="match status" value="1"/>
</dbReference>
<reference evidence="2" key="3">
    <citation type="submission" date="2025-09" db="UniProtKB">
        <authorList>
            <consortium name="Ensembl"/>
        </authorList>
    </citation>
    <scope>IDENTIFICATION</scope>
</reference>
<dbReference type="PANTHER" id="PTHR10424">
    <property type="entry name" value="VIRAL ENVELOPE PROTEIN"/>
    <property type="match status" value="1"/>
</dbReference>
<reference evidence="2" key="2">
    <citation type="submission" date="2025-08" db="UniProtKB">
        <authorList>
            <consortium name="Ensembl"/>
        </authorList>
    </citation>
    <scope>IDENTIFICATION</scope>
</reference>
<dbReference type="Gene3D" id="2.30.30.850">
    <property type="match status" value="1"/>
</dbReference>
<dbReference type="OMA" id="YWICKNE"/>
<organism evidence="2 3">
    <name type="scientific">Corvus moneduloides</name>
    <name type="common">New Caledonian crow</name>
    <dbReference type="NCBI Taxonomy" id="1196302"/>
    <lineage>
        <taxon>Eukaryota</taxon>
        <taxon>Metazoa</taxon>
        <taxon>Chordata</taxon>
        <taxon>Craniata</taxon>
        <taxon>Vertebrata</taxon>
        <taxon>Euteleostomi</taxon>
        <taxon>Archelosauria</taxon>
        <taxon>Archosauria</taxon>
        <taxon>Dinosauria</taxon>
        <taxon>Saurischia</taxon>
        <taxon>Theropoda</taxon>
        <taxon>Coelurosauria</taxon>
        <taxon>Aves</taxon>
        <taxon>Neognathae</taxon>
        <taxon>Neoaves</taxon>
        <taxon>Telluraves</taxon>
        <taxon>Australaves</taxon>
        <taxon>Passeriformes</taxon>
        <taxon>Corvoidea</taxon>
        <taxon>Corvidae</taxon>
        <taxon>Corvus</taxon>
    </lineage>
</organism>
<keyword evidence="1" id="KW-1015">Disulfide bond</keyword>
<gene>
    <name evidence="2" type="primary">LOC116448840</name>
</gene>
<keyword evidence="3" id="KW-1185">Reference proteome</keyword>
<reference evidence="3" key="1">
    <citation type="submission" date="2019-10" db="EMBL/GenBank/DDBJ databases">
        <title>Corvus moneduloides (New Caledonian crow) genome, bCorMon1, primary haplotype.</title>
        <authorList>
            <person name="Rutz C."/>
            <person name="Fungtammasan C."/>
            <person name="Mountcastle J."/>
            <person name="Formenti G."/>
            <person name="Chow W."/>
            <person name="Howe K."/>
            <person name="Steele M.P."/>
            <person name="Fernandes J."/>
            <person name="Gilbert M.T.P."/>
            <person name="Fedrigo O."/>
            <person name="Jarvis E.D."/>
            <person name="Gemmell N."/>
        </authorList>
    </citation>
    <scope>NUCLEOTIDE SEQUENCE [LARGE SCALE GENOMIC DNA]</scope>
</reference>
<protein>
    <submittedName>
        <fullName evidence="2">Uncharacterized protein</fullName>
    </submittedName>
</protein>
<accession>A0A8C3DSK9</accession>
<dbReference type="Pfam" id="PF00429">
    <property type="entry name" value="TLV_coat"/>
    <property type="match status" value="1"/>
</dbReference>
<evidence type="ECO:0000313" key="2">
    <source>
        <dbReference type="Ensembl" id="ENSCMUP00000011135.2"/>
    </source>
</evidence>
<dbReference type="Gene3D" id="1.10.287.210">
    <property type="match status" value="1"/>
</dbReference>
<accession>A0A8U7N9C9</accession>
<dbReference type="InterPro" id="IPR018154">
    <property type="entry name" value="TLV/ENV_coat_polyprotein"/>
</dbReference>
<dbReference type="Ensembl" id="ENSCMUT00000011998.2">
    <property type="protein sequence ID" value="ENSCMUP00000011135.2"/>
    <property type="gene ID" value="ENSCMUG00000007081.2"/>
</dbReference>
<dbReference type="SUPFAM" id="SSF58069">
    <property type="entry name" value="Virus ectodomain"/>
    <property type="match status" value="1"/>
</dbReference>
<name>A0A8C3DSK9_CORMO</name>
<evidence type="ECO:0000256" key="1">
    <source>
        <dbReference type="ARBA" id="ARBA00023157"/>
    </source>
</evidence>
<dbReference type="Proteomes" id="UP000694553">
    <property type="component" value="Unassembled WGS sequence"/>
</dbReference>
<evidence type="ECO:0000313" key="3">
    <source>
        <dbReference type="Proteomes" id="UP000694553"/>
    </source>
</evidence>